<feature type="non-terminal residue" evidence="2">
    <location>
        <position position="1"/>
    </location>
</feature>
<evidence type="ECO:0000313" key="3">
    <source>
        <dbReference type="Proteomes" id="UP001054837"/>
    </source>
</evidence>
<keyword evidence="3" id="KW-1185">Reference proteome</keyword>
<keyword evidence="1" id="KW-0472">Membrane</keyword>
<dbReference type="Proteomes" id="UP001054837">
    <property type="component" value="Unassembled WGS sequence"/>
</dbReference>
<accession>A0AAV4VUI8</accession>
<evidence type="ECO:0000313" key="2">
    <source>
        <dbReference type="EMBL" id="GIY73143.1"/>
    </source>
</evidence>
<dbReference type="EMBL" id="BPLQ01013565">
    <property type="protein sequence ID" value="GIY73143.1"/>
    <property type="molecule type" value="Genomic_DNA"/>
</dbReference>
<gene>
    <name evidence="2" type="ORF">CDAR_369001</name>
</gene>
<feature type="transmembrane region" description="Helical" evidence="1">
    <location>
        <begin position="62"/>
        <end position="89"/>
    </location>
</feature>
<proteinExistence type="predicted"/>
<name>A0AAV4VUI8_9ARAC</name>
<keyword evidence="1" id="KW-1133">Transmembrane helix</keyword>
<comment type="caution">
    <text evidence="2">The sequence shown here is derived from an EMBL/GenBank/DDBJ whole genome shotgun (WGS) entry which is preliminary data.</text>
</comment>
<evidence type="ECO:0000256" key="1">
    <source>
        <dbReference type="SAM" id="Phobius"/>
    </source>
</evidence>
<sequence length="144" mass="16397">DKTVLKRLPTNTSTAEIEDSHRNLGFISAKVVLLKNRTKKIHPSGADCPTQKRETWMRNFSTILYVYWSSITVPGPLIAFPVTFIMVIVTELPTNLSPTTFPSKDQFKWLVSKISKDFFVLKEFASIFSCVGWIEKYLQPIAVV</sequence>
<reference evidence="2 3" key="1">
    <citation type="submission" date="2021-06" db="EMBL/GenBank/DDBJ databases">
        <title>Caerostris darwini draft genome.</title>
        <authorList>
            <person name="Kono N."/>
            <person name="Arakawa K."/>
        </authorList>
    </citation>
    <scope>NUCLEOTIDE SEQUENCE [LARGE SCALE GENOMIC DNA]</scope>
</reference>
<dbReference type="AlphaFoldDB" id="A0AAV4VUI8"/>
<keyword evidence="1" id="KW-0812">Transmembrane</keyword>
<organism evidence="2 3">
    <name type="scientific">Caerostris darwini</name>
    <dbReference type="NCBI Taxonomy" id="1538125"/>
    <lineage>
        <taxon>Eukaryota</taxon>
        <taxon>Metazoa</taxon>
        <taxon>Ecdysozoa</taxon>
        <taxon>Arthropoda</taxon>
        <taxon>Chelicerata</taxon>
        <taxon>Arachnida</taxon>
        <taxon>Araneae</taxon>
        <taxon>Araneomorphae</taxon>
        <taxon>Entelegynae</taxon>
        <taxon>Araneoidea</taxon>
        <taxon>Araneidae</taxon>
        <taxon>Caerostris</taxon>
    </lineage>
</organism>
<protein>
    <submittedName>
        <fullName evidence="2">Uncharacterized protein</fullName>
    </submittedName>
</protein>